<sequence>MSEAAQSAFERLVEKYAELLTGHSDPATVDKVKRWALYNQMHKTMPNLTRHWNDAHPEGKAEIRALFEEIKLMNEAHRQGGSSS</sequence>
<gene>
    <name evidence="1" type="ORF">DQX05_19670</name>
</gene>
<reference evidence="1 2" key="1">
    <citation type="submission" date="2018-09" db="EMBL/GenBank/DDBJ databases">
        <title>Paenibacillus SK2017-BO5.</title>
        <authorList>
            <person name="Piskunova J.V."/>
            <person name="Dubiley S.A."/>
            <person name="Severinov K.V."/>
        </authorList>
    </citation>
    <scope>NUCLEOTIDE SEQUENCE [LARGE SCALE GENOMIC DNA]</scope>
    <source>
        <strain evidence="1 2">BO5</strain>
    </source>
</reference>
<dbReference type="RefSeq" id="WP_119795188.1">
    <property type="nucleotide sequence ID" value="NZ_QYZD01000020.1"/>
</dbReference>
<evidence type="ECO:0000313" key="1">
    <source>
        <dbReference type="EMBL" id="RJG21841.1"/>
    </source>
</evidence>
<comment type="caution">
    <text evidence="1">The sequence shown here is derived from an EMBL/GenBank/DDBJ whole genome shotgun (WGS) entry which is preliminary data.</text>
</comment>
<dbReference type="Pfam" id="PF10835">
    <property type="entry name" value="DUF2573"/>
    <property type="match status" value="1"/>
</dbReference>
<proteinExistence type="predicted"/>
<dbReference type="EMBL" id="QYZD01000020">
    <property type="protein sequence ID" value="RJG21841.1"/>
    <property type="molecule type" value="Genomic_DNA"/>
</dbReference>
<dbReference type="InterPro" id="IPR020393">
    <property type="entry name" value="Uncharacterised_YusU"/>
</dbReference>
<protein>
    <submittedName>
        <fullName evidence="1">DUF2573 family protein</fullName>
    </submittedName>
</protein>
<evidence type="ECO:0000313" key="2">
    <source>
        <dbReference type="Proteomes" id="UP000266177"/>
    </source>
</evidence>
<dbReference type="OrthoDB" id="2619783at2"/>
<organism evidence="1 2">
    <name type="scientific">Paenibacillus thiaminolyticus</name>
    <name type="common">Bacillus thiaminolyticus</name>
    <dbReference type="NCBI Taxonomy" id="49283"/>
    <lineage>
        <taxon>Bacteria</taxon>
        <taxon>Bacillati</taxon>
        <taxon>Bacillota</taxon>
        <taxon>Bacilli</taxon>
        <taxon>Bacillales</taxon>
        <taxon>Paenibacillaceae</taxon>
        <taxon>Paenibacillus</taxon>
    </lineage>
</organism>
<name>A0A3A3GG35_PANTH</name>
<dbReference type="Proteomes" id="UP000266177">
    <property type="component" value="Unassembled WGS sequence"/>
</dbReference>
<dbReference type="AlphaFoldDB" id="A0A3A3GG35"/>
<accession>A0A3A3GG35</accession>